<protein>
    <submittedName>
        <fullName evidence="2">Uncharacterized protein</fullName>
    </submittedName>
</protein>
<keyword evidence="3" id="KW-1185">Reference proteome</keyword>
<organism evidence="2 3">
    <name type="scientific">Nesidiocoris tenuis</name>
    <dbReference type="NCBI Taxonomy" id="355587"/>
    <lineage>
        <taxon>Eukaryota</taxon>
        <taxon>Metazoa</taxon>
        <taxon>Ecdysozoa</taxon>
        <taxon>Arthropoda</taxon>
        <taxon>Hexapoda</taxon>
        <taxon>Insecta</taxon>
        <taxon>Pterygota</taxon>
        <taxon>Neoptera</taxon>
        <taxon>Paraneoptera</taxon>
        <taxon>Hemiptera</taxon>
        <taxon>Heteroptera</taxon>
        <taxon>Panheteroptera</taxon>
        <taxon>Cimicomorpha</taxon>
        <taxon>Miridae</taxon>
        <taxon>Dicyphina</taxon>
        <taxon>Nesidiocoris</taxon>
    </lineage>
</organism>
<reference evidence="2 3" key="1">
    <citation type="submission" date="2020-02" db="EMBL/GenBank/DDBJ databases">
        <authorList>
            <person name="Ferguson B K."/>
        </authorList>
    </citation>
    <scope>NUCLEOTIDE SEQUENCE [LARGE SCALE GENOMIC DNA]</scope>
</reference>
<feature type="compositionally biased region" description="Polar residues" evidence="1">
    <location>
        <begin position="22"/>
        <end position="50"/>
    </location>
</feature>
<dbReference type="AlphaFoldDB" id="A0A6H5HRC6"/>
<evidence type="ECO:0000313" key="2">
    <source>
        <dbReference type="EMBL" id="CAB0019433.1"/>
    </source>
</evidence>
<sequence>MKQKFKLEVKLIMKQKLKLTMKQENQTHNRTRSQTHNETETQTLNRNRSQTHNETKTQIHRLISRFLLVQFLHCGLPKKGSDEIVQLHLASHAQDKLGVPDRSLIDSTMQIRLRSVPTEKYKRTVVNGKLDLVVRYFLEHTSLHGFRFIAERERHWSESRQISTRTAPALWTAGAGLRWNCVTAHRISPRRHYPSARITISSLFTEKRMSKLPIFFNFHAASSQRTRNSHSAVGRF</sequence>
<feature type="region of interest" description="Disordered" evidence="1">
    <location>
        <begin position="19"/>
        <end position="55"/>
    </location>
</feature>
<dbReference type="Proteomes" id="UP000479000">
    <property type="component" value="Unassembled WGS sequence"/>
</dbReference>
<evidence type="ECO:0000313" key="3">
    <source>
        <dbReference type="Proteomes" id="UP000479000"/>
    </source>
</evidence>
<dbReference type="EMBL" id="CADCXU010033955">
    <property type="protein sequence ID" value="CAB0019433.1"/>
    <property type="molecule type" value="Genomic_DNA"/>
</dbReference>
<gene>
    <name evidence="2" type="ORF">NTEN_LOCUS23145</name>
</gene>
<name>A0A6H5HRC6_9HEMI</name>
<accession>A0A6H5HRC6</accession>
<evidence type="ECO:0000256" key="1">
    <source>
        <dbReference type="SAM" id="MobiDB-lite"/>
    </source>
</evidence>
<proteinExistence type="predicted"/>